<feature type="transmembrane region" description="Helical" evidence="5">
    <location>
        <begin position="67"/>
        <end position="94"/>
    </location>
</feature>
<protein>
    <submittedName>
        <fullName evidence="6">MAPEG family protein</fullName>
    </submittedName>
</protein>
<proteinExistence type="predicted"/>
<keyword evidence="2 5" id="KW-0812">Transmembrane</keyword>
<evidence type="ECO:0000256" key="2">
    <source>
        <dbReference type="ARBA" id="ARBA00022692"/>
    </source>
</evidence>
<dbReference type="EMBL" id="JAJOZR010000013">
    <property type="protein sequence ID" value="MCD7111122.1"/>
    <property type="molecule type" value="Genomic_DNA"/>
</dbReference>
<dbReference type="RefSeq" id="WP_231816229.1">
    <property type="nucleotide sequence ID" value="NZ_JAJOZR010000013.1"/>
</dbReference>
<comment type="subcellular location">
    <subcellularLocation>
        <location evidence="1">Membrane</location>
    </subcellularLocation>
</comment>
<dbReference type="Proteomes" id="UP001139089">
    <property type="component" value="Unassembled WGS sequence"/>
</dbReference>
<keyword evidence="7" id="KW-1185">Reference proteome</keyword>
<evidence type="ECO:0000256" key="5">
    <source>
        <dbReference type="SAM" id="Phobius"/>
    </source>
</evidence>
<dbReference type="AlphaFoldDB" id="A0A9X1NU06"/>
<dbReference type="Gene3D" id="1.20.120.550">
    <property type="entry name" value="Membrane associated eicosanoid/glutathione metabolism-like domain"/>
    <property type="match status" value="1"/>
</dbReference>
<feature type="transmembrane region" description="Helical" evidence="5">
    <location>
        <begin position="6"/>
        <end position="24"/>
    </location>
</feature>
<dbReference type="InterPro" id="IPR001129">
    <property type="entry name" value="Membr-assoc_MAPEG"/>
</dbReference>
<dbReference type="Pfam" id="PF01124">
    <property type="entry name" value="MAPEG"/>
    <property type="match status" value="1"/>
</dbReference>
<sequence>MTNTAMIWPVIAQVLLVYIVYGLMGKRRFGAVRQGTARARDFLIPSVEPETSATVARNLTNQFELPVLFTLVCTLLYVTDGVSILTVSVAWLFVLSRYGHAFVHVTSNRLMLRHRLFVAGFFLNALLWLLLAIHIV</sequence>
<evidence type="ECO:0000256" key="4">
    <source>
        <dbReference type="ARBA" id="ARBA00023136"/>
    </source>
</evidence>
<evidence type="ECO:0000313" key="7">
    <source>
        <dbReference type="Proteomes" id="UP001139089"/>
    </source>
</evidence>
<keyword evidence="3 5" id="KW-1133">Transmembrane helix</keyword>
<evidence type="ECO:0000313" key="6">
    <source>
        <dbReference type="EMBL" id="MCD7111122.1"/>
    </source>
</evidence>
<name>A0A9X1NU06_9HYPH</name>
<evidence type="ECO:0000256" key="3">
    <source>
        <dbReference type="ARBA" id="ARBA00022989"/>
    </source>
</evidence>
<keyword evidence="4 5" id="KW-0472">Membrane</keyword>
<reference evidence="6" key="1">
    <citation type="submission" date="2021-12" db="EMBL/GenBank/DDBJ databases">
        <authorList>
            <person name="Li Y."/>
        </authorList>
    </citation>
    <scope>NUCLEOTIDE SEQUENCE</scope>
    <source>
        <strain evidence="6">DKSPLA3</strain>
    </source>
</reference>
<accession>A0A9X1NU06</accession>
<gene>
    <name evidence="6" type="ORF">LRX75_18965</name>
</gene>
<dbReference type="SUPFAM" id="SSF161084">
    <property type="entry name" value="MAPEG domain-like"/>
    <property type="match status" value="1"/>
</dbReference>
<dbReference type="InterPro" id="IPR023352">
    <property type="entry name" value="MAPEG-like_dom_sf"/>
</dbReference>
<comment type="caution">
    <text evidence="6">The sequence shown here is derived from an EMBL/GenBank/DDBJ whole genome shotgun (WGS) entry which is preliminary data.</text>
</comment>
<feature type="transmembrane region" description="Helical" evidence="5">
    <location>
        <begin position="114"/>
        <end position="133"/>
    </location>
</feature>
<dbReference type="GO" id="GO:0016020">
    <property type="term" value="C:membrane"/>
    <property type="evidence" value="ECO:0007669"/>
    <property type="project" value="UniProtKB-SubCell"/>
</dbReference>
<organism evidence="6 7">
    <name type="scientific">Rhizobium quercicola</name>
    <dbReference type="NCBI Taxonomy" id="2901226"/>
    <lineage>
        <taxon>Bacteria</taxon>
        <taxon>Pseudomonadati</taxon>
        <taxon>Pseudomonadota</taxon>
        <taxon>Alphaproteobacteria</taxon>
        <taxon>Hyphomicrobiales</taxon>
        <taxon>Rhizobiaceae</taxon>
        <taxon>Rhizobium/Agrobacterium group</taxon>
        <taxon>Rhizobium</taxon>
    </lineage>
</organism>
<evidence type="ECO:0000256" key="1">
    <source>
        <dbReference type="ARBA" id="ARBA00004370"/>
    </source>
</evidence>